<dbReference type="Gene3D" id="3.40.50.720">
    <property type="entry name" value="NAD(P)-binding Rossmann-like Domain"/>
    <property type="match status" value="1"/>
</dbReference>
<keyword evidence="3" id="KW-1185">Reference proteome</keyword>
<dbReference type="Proteomes" id="UP000027987">
    <property type="component" value="Chromosome"/>
</dbReference>
<protein>
    <submittedName>
        <fullName evidence="2">NAD-dependent dehydratase</fullName>
    </submittedName>
</protein>
<dbReference type="PANTHER" id="PTHR43355">
    <property type="entry name" value="FLAVIN REDUCTASE (NADPH)"/>
    <property type="match status" value="1"/>
</dbReference>
<evidence type="ECO:0000313" key="3">
    <source>
        <dbReference type="Proteomes" id="UP000027987"/>
    </source>
</evidence>
<dbReference type="InterPro" id="IPR036291">
    <property type="entry name" value="NAD(P)-bd_dom_sf"/>
</dbReference>
<reference evidence="2 3" key="1">
    <citation type="submission" date="2014-07" db="EMBL/GenBank/DDBJ databases">
        <title>Complete Genome Sequence of Dyella japonica Strain A8 Isolated from Malaysian Tropical Soil.</title>
        <authorList>
            <person name="Hui R.K.H."/>
            <person name="Chen J.-W."/>
            <person name="Chan K.-G."/>
            <person name="Leung F.C.C."/>
        </authorList>
    </citation>
    <scope>NUCLEOTIDE SEQUENCE [LARGE SCALE GENOMIC DNA]</scope>
    <source>
        <strain evidence="2 3">A8</strain>
    </source>
</reference>
<dbReference type="RefSeq" id="WP_019465445.1">
    <property type="nucleotide sequence ID" value="NZ_ALOY01000156.1"/>
</dbReference>
<dbReference type="KEGG" id="dja:HY57_16405"/>
<dbReference type="CDD" id="cd05244">
    <property type="entry name" value="BVR-B_like_SDR_a"/>
    <property type="match status" value="1"/>
</dbReference>
<evidence type="ECO:0000313" key="2">
    <source>
        <dbReference type="EMBL" id="AIF48706.1"/>
    </source>
</evidence>
<dbReference type="GO" id="GO:0016646">
    <property type="term" value="F:oxidoreductase activity, acting on the CH-NH group of donors, NAD or NADP as acceptor"/>
    <property type="evidence" value="ECO:0007669"/>
    <property type="project" value="TreeGrafter"/>
</dbReference>
<feature type="domain" description="NAD(P)-binding" evidence="1">
    <location>
        <begin position="7"/>
        <end position="197"/>
    </location>
</feature>
<dbReference type="InterPro" id="IPR051606">
    <property type="entry name" value="Polyketide_Oxido-like"/>
</dbReference>
<dbReference type="PATRIC" id="fig|1217721.7.peg.3366"/>
<organism evidence="2 3">
    <name type="scientific">Dyella japonica A8</name>
    <dbReference type="NCBI Taxonomy" id="1217721"/>
    <lineage>
        <taxon>Bacteria</taxon>
        <taxon>Pseudomonadati</taxon>
        <taxon>Pseudomonadota</taxon>
        <taxon>Gammaproteobacteria</taxon>
        <taxon>Lysobacterales</taxon>
        <taxon>Rhodanobacteraceae</taxon>
        <taxon>Dyella</taxon>
    </lineage>
</organism>
<evidence type="ECO:0000259" key="1">
    <source>
        <dbReference type="Pfam" id="PF13460"/>
    </source>
</evidence>
<dbReference type="PANTHER" id="PTHR43355:SF2">
    <property type="entry name" value="FLAVIN REDUCTASE (NADPH)"/>
    <property type="match status" value="1"/>
</dbReference>
<dbReference type="STRING" id="1217721.HY57_16405"/>
<dbReference type="EMBL" id="CP008884">
    <property type="protein sequence ID" value="AIF48706.1"/>
    <property type="molecule type" value="Genomic_DNA"/>
</dbReference>
<dbReference type="OrthoDB" id="7352421at2"/>
<proteinExistence type="predicted"/>
<accession>A0A075K392</accession>
<dbReference type="Pfam" id="PF13460">
    <property type="entry name" value="NAD_binding_10"/>
    <property type="match status" value="1"/>
</dbReference>
<dbReference type="SUPFAM" id="SSF51735">
    <property type="entry name" value="NAD(P)-binding Rossmann-fold domains"/>
    <property type="match status" value="1"/>
</dbReference>
<dbReference type="AlphaFoldDB" id="A0A075K392"/>
<gene>
    <name evidence="2" type="ORF">HY57_16405</name>
</gene>
<dbReference type="InterPro" id="IPR016040">
    <property type="entry name" value="NAD(P)-bd_dom"/>
</dbReference>
<dbReference type="HOGENOM" id="CLU_025711_3_1_6"/>
<sequence length="213" mass="22670">MKIALFGATGHVGHAILDEALSRGDDVTAIVRDPARLAHPDPRVTVVTGDIATPATWLDAVRGADAVVVSISARRDGSNDAFPTIASTVLDNLPKAGVKRLVWVGGAGSLETAPGVRVVDDPKFPEAWKGEALGQSKALDVFRQYKGDVEWTFISPAALLEDGPRTGKYRVGGDQLLVDAHGKSHISVPDYAAALLDRVEKNDARKQRITVAY</sequence>
<name>A0A075K392_9GAMM</name>